<evidence type="ECO:0000313" key="2">
    <source>
        <dbReference type="EMBL" id="KAK7475496.1"/>
    </source>
</evidence>
<feature type="compositionally biased region" description="Pro residues" evidence="1">
    <location>
        <begin position="24"/>
        <end position="41"/>
    </location>
</feature>
<accession>A0ABD0JKV6</accession>
<sequence length="108" mass="12045">MTPEGGRLTIRDCDRPVSSITTPPSLPQTSFPPPPLSPPISPVQNQNPNPITHRHIAVRRMHLTPRDSGGMVGRQRRIVGRISARDPVSERGRLEYERIVGRRAERVG</sequence>
<evidence type="ECO:0000256" key="1">
    <source>
        <dbReference type="SAM" id="MobiDB-lite"/>
    </source>
</evidence>
<dbReference type="EMBL" id="JACVVK020000404">
    <property type="protein sequence ID" value="KAK7475496.1"/>
    <property type="molecule type" value="Genomic_DNA"/>
</dbReference>
<dbReference type="Proteomes" id="UP001519460">
    <property type="component" value="Unassembled WGS sequence"/>
</dbReference>
<proteinExistence type="predicted"/>
<evidence type="ECO:0000313" key="3">
    <source>
        <dbReference type="Proteomes" id="UP001519460"/>
    </source>
</evidence>
<organism evidence="2 3">
    <name type="scientific">Batillaria attramentaria</name>
    <dbReference type="NCBI Taxonomy" id="370345"/>
    <lineage>
        <taxon>Eukaryota</taxon>
        <taxon>Metazoa</taxon>
        <taxon>Spiralia</taxon>
        <taxon>Lophotrochozoa</taxon>
        <taxon>Mollusca</taxon>
        <taxon>Gastropoda</taxon>
        <taxon>Caenogastropoda</taxon>
        <taxon>Sorbeoconcha</taxon>
        <taxon>Cerithioidea</taxon>
        <taxon>Batillariidae</taxon>
        <taxon>Batillaria</taxon>
    </lineage>
</organism>
<reference evidence="2 3" key="1">
    <citation type="journal article" date="2023" name="Sci. Data">
        <title>Genome assembly of the Korean intertidal mud-creeper Batillaria attramentaria.</title>
        <authorList>
            <person name="Patra A.K."/>
            <person name="Ho P.T."/>
            <person name="Jun S."/>
            <person name="Lee S.J."/>
            <person name="Kim Y."/>
            <person name="Won Y.J."/>
        </authorList>
    </citation>
    <scope>NUCLEOTIDE SEQUENCE [LARGE SCALE GENOMIC DNA]</scope>
    <source>
        <strain evidence="2">Wonlab-2016</strain>
    </source>
</reference>
<name>A0ABD0JKV6_9CAEN</name>
<protein>
    <submittedName>
        <fullName evidence="2">Uncharacterized protein</fullName>
    </submittedName>
</protein>
<keyword evidence="3" id="KW-1185">Reference proteome</keyword>
<comment type="caution">
    <text evidence="2">The sequence shown here is derived from an EMBL/GenBank/DDBJ whole genome shotgun (WGS) entry which is preliminary data.</text>
</comment>
<dbReference type="AlphaFoldDB" id="A0ABD0JKV6"/>
<feature type="region of interest" description="Disordered" evidence="1">
    <location>
        <begin position="1"/>
        <end position="50"/>
    </location>
</feature>
<gene>
    <name evidence="2" type="ORF">BaRGS_00033252</name>
</gene>